<feature type="binding site" evidence="7">
    <location>
        <position position="43"/>
    </location>
    <ligand>
        <name>a divalent metal cation</name>
        <dbReference type="ChEBI" id="CHEBI:60240"/>
    </ligand>
</feature>
<keyword evidence="6 7" id="KW-0456">Lyase</keyword>
<dbReference type="InterPro" id="IPR003526">
    <property type="entry name" value="MECDP_synthase"/>
</dbReference>
<feature type="site" description="Transition state stabilizer" evidence="7">
    <location>
        <position position="35"/>
    </location>
</feature>
<name>A0A2S8F476_9BACT</name>
<keyword evidence="4 7" id="KW-0479">Metal-binding</keyword>
<dbReference type="GO" id="GO:0019288">
    <property type="term" value="P:isopentenyl diphosphate biosynthetic process, methylerythritol 4-phosphate pathway"/>
    <property type="evidence" value="ECO:0007669"/>
    <property type="project" value="UniProtKB-UniRule"/>
</dbReference>
<evidence type="ECO:0000256" key="1">
    <source>
        <dbReference type="ARBA" id="ARBA00000200"/>
    </source>
</evidence>
<comment type="caution">
    <text evidence="10">The sequence shown here is derived from an EMBL/GenBank/DDBJ whole genome shotgun (WGS) entry which is preliminary data.</text>
</comment>
<protein>
    <recommendedName>
        <fullName evidence="3 7">2-C-methyl-D-erythritol 2,4-cyclodiphosphate synthase</fullName>
        <shortName evidence="7">MECDP-synthase</shortName>
        <shortName evidence="7">MECPP-synthase</shortName>
        <shortName evidence="7">MECPS</shortName>
        <ecNumber evidence="3 7">4.6.1.12</ecNumber>
    </recommendedName>
</protein>
<evidence type="ECO:0000256" key="7">
    <source>
        <dbReference type="HAMAP-Rule" id="MF_00107"/>
    </source>
</evidence>
<feature type="binding site" evidence="7">
    <location>
        <begin position="57"/>
        <end position="59"/>
    </location>
    <ligand>
        <name>4-CDP-2-C-methyl-D-erythritol 2-phosphate</name>
        <dbReference type="ChEBI" id="CHEBI:57919"/>
    </ligand>
</feature>
<dbReference type="NCBIfam" id="TIGR00151">
    <property type="entry name" value="ispF"/>
    <property type="match status" value="1"/>
</dbReference>
<dbReference type="GO" id="GO:0008685">
    <property type="term" value="F:2-C-methyl-D-erythritol 2,4-cyclodiphosphate synthase activity"/>
    <property type="evidence" value="ECO:0007669"/>
    <property type="project" value="UniProtKB-UniRule"/>
</dbReference>
<organism evidence="10 11">
    <name type="scientific">Blastopirellula marina</name>
    <dbReference type="NCBI Taxonomy" id="124"/>
    <lineage>
        <taxon>Bacteria</taxon>
        <taxon>Pseudomonadati</taxon>
        <taxon>Planctomycetota</taxon>
        <taxon>Planctomycetia</taxon>
        <taxon>Pirellulales</taxon>
        <taxon>Pirellulaceae</taxon>
        <taxon>Blastopirellula</taxon>
    </lineage>
</organism>
<comment type="caution">
    <text evidence="7">Lacks conserved residue(s) required for the propagation of feature annotation.</text>
</comment>
<sequence>MIRIGLGHDTHRLADGGPLILGGLEIPHDKHLVGHSDADALMHAITDALLGAANLPDIGQLFPNTDEENKDRASSEFLKLAYQKVLDEGWTLINLDCVIHAQRPKLADLKSLMQIRIAELLHVSPEDIGIKAKTGEKVGSVGREEAIEVQCVCLLRKV</sequence>
<comment type="subunit">
    <text evidence="7">Homotrimer.</text>
</comment>
<dbReference type="PROSITE" id="PS01350">
    <property type="entry name" value="ISPF"/>
    <property type="match status" value="1"/>
</dbReference>
<proteinExistence type="inferred from homology"/>
<dbReference type="HAMAP" id="MF_00107">
    <property type="entry name" value="IspF"/>
    <property type="match status" value="1"/>
</dbReference>
<comment type="catalytic activity">
    <reaction evidence="1 7 8">
        <text>4-CDP-2-C-methyl-D-erythritol 2-phosphate = 2-C-methyl-D-erythritol 2,4-cyclic diphosphate + CMP</text>
        <dbReference type="Rhea" id="RHEA:23864"/>
        <dbReference type="ChEBI" id="CHEBI:57919"/>
        <dbReference type="ChEBI" id="CHEBI:58483"/>
        <dbReference type="ChEBI" id="CHEBI:60377"/>
        <dbReference type="EC" id="4.6.1.12"/>
    </reaction>
</comment>
<dbReference type="InterPro" id="IPR036571">
    <property type="entry name" value="MECDP_synthase_sf"/>
</dbReference>
<comment type="cofactor">
    <cofactor evidence="7">
        <name>a divalent metal cation</name>
        <dbReference type="ChEBI" id="CHEBI:60240"/>
    </cofactor>
    <text evidence="7">Binds 1 divalent metal cation per subunit.</text>
</comment>
<evidence type="ECO:0000256" key="4">
    <source>
        <dbReference type="ARBA" id="ARBA00022723"/>
    </source>
</evidence>
<evidence type="ECO:0000256" key="5">
    <source>
        <dbReference type="ARBA" id="ARBA00023229"/>
    </source>
</evidence>
<evidence type="ECO:0000256" key="6">
    <source>
        <dbReference type="ARBA" id="ARBA00023239"/>
    </source>
</evidence>
<dbReference type="PANTHER" id="PTHR43181">
    <property type="entry name" value="2-C-METHYL-D-ERYTHRITOL 2,4-CYCLODIPHOSPHATE SYNTHASE, CHLOROPLASTIC"/>
    <property type="match status" value="1"/>
</dbReference>
<dbReference type="OrthoDB" id="9804336at2"/>
<accession>A0A2S8F476</accession>
<evidence type="ECO:0000313" key="11">
    <source>
        <dbReference type="Proteomes" id="UP000240009"/>
    </source>
</evidence>
<dbReference type="CDD" id="cd00554">
    <property type="entry name" value="MECDP_synthase"/>
    <property type="match status" value="1"/>
</dbReference>
<comment type="function">
    <text evidence="7">Involved in the biosynthesis of isopentenyl diphosphate (IPP) and dimethylallyl diphosphate (DMAPP), two major building blocks of isoprenoid compounds. Catalyzes the conversion of 4-diphosphocytidyl-2-C-methyl-D-erythritol 2-phosphate (CDP-ME2P) to 2-C-methyl-D-erythritol 2,4-cyclodiphosphate (ME-CPP) with a corresponding release of cytidine 5-monophosphate (CMP).</text>
</comment>
<evidence type="ECO:0000259" key="9">
    <source>
        <dbReference type="Pfam" id="PF02542"/>
    </source>
</evidence>
<keyword evidence="5 7" id="KW-0414">Isoprene biosynthesis</keyword>
<dbReference type="GO" id="GO:0046872">
    <property type="term" value="F:metal ion binding"/>
    <property type="evidence" value="ECO:0007669"/>
    <property type="project" value="UniProtKB-KW"/>
</dbReference>
<feature type="binding site" evidence="7">
    <location>
        <position position="11"/>
    </location>
    <ligand>
        <name>a divalent metal cation</name>
        <dbReference type="ChEBI" id="CHEBI:60240"/>
    </ligand>
</feature>
<dbReference type="InterPro" id="IPR020555">
    <property type="entry name" value="MECDP_synthase_CS"/>
</dbReference>
<evidence type="ECO:0000256" key="3">
    <source>
        <dbReference type="ARBA" id="ARBA00012579"/>
    </source>
</evidence>
<feature type="binding site" evidence="7">
    <location>
        <begin position="35"/>
        <end position="36"/>
    </location>
    <ligand>
        <name>4-CDP-2-C-methyl-D-erythritol 2-phosphate</name>
        <dbReference type="ChEBI" id="CHEBI:57919"/>
    </ligand>
</feature>
<feature type="binding site" evidence="7">
    <location>
        <begin position="9"/>
        <end position="11"/>
    </location>
    <ligand>
        <name>4-CDP-2-C-methyl-D-erythritol 2-phosphate</name>
        <dbReference type="ChEBI" id="CHEBI:57919"/>
    </ligand>
</feature>
<dbReference type="Proteomes" id="UP000240009">
    <property type="component" value="Unassembled WGS sequence"/>
</dbReference>
<dbReference type="UniPathway" id="UPA00056">
    <property type="reaction ID" value="UER00095"/>
</dbReference>
<dbReference type="SUPFAM" id="SSF69765">
    <property type="entry name" value="IpsF-like"/>
    <property type="match status" value="1"/>
</dbReference>
<gene>
    <name evidence="7" type="primary">ispF</name>
    <name evidence="10" type="ORF">C5Y96_19240</name>
</gene>
<comment type="pathway">
    <text evidence="2 7">Isoprenoid biosynthesis; isopentenyl diphosphate biosynthesis via DXP pathway; isopentenyl diphosphate from 1-deoxy-D-xylulose 5-phosphate: step 4/6.</text>
</comment>
<dbReference type="Gene3D" id="3.30.1330.50">
    <property type="entry name" value="2-C-methyl-D-erythritol 2,4-cyclodiphosphate synthase"/>
    <property type="match status" value="1"/>
</dbReference>
<evidence type="ECO:0000256" key="8">
    <source>
        <dbReference type="RuleBase" id="RU004395"/>
    </source>
</evidence>
<dbReference type="EMBL" id="PUIA01000058">
    <property type="protein sequence ID" value="PQO26917.1"/>
    <property type="molecule type" value="Genomic_DNA"/>
</dbReference>
<evidence type="ECO:0000256" key="2">
    <source>
        <dbReference type="ARBA" id="ARBA00004709"/>
    </source>
</evidence>
<feature type="site" description="Transition state stabilizer" evidence="7">
    <location>
        <position position="134"/>
    </location>
</feature>
<reference evidence="10 11" key="1">
    <citation type="submission" date="2018-02" db="EMBL/GenBank/DDBJ databases">
        <title>Comparative genomes isolates from brazilian mangrove.</title>
        <authorList>
            <person name="Araujo J.E."/>
            <person name="Taketani R.G."/>
            <person name="Silva M.C.P."/>
            <person name="Loureco M.V."/>
            <person name="Andreote F.D."/>
        </authorList>
    </citation>
    <scope>NUCLEOTIDE SEQUENCE [LARGE SCALE GENOMIC DNA]</scope>
    <source>
        <strain evidence="10 11">HEX-2 MGV</strain>
    </source>
</reference>
<comment type="similarity">
    <text evidence="7 8">Belongs to the IspF family.</text>
</comment>
<dbReference type="Pfam" id="PF02542">
    <property type="entry name" value="YgbB"/>
    <property type="match status" value="1"/>
</dbReference>
<feature type="binding site" evidence="7">
    <location>
        <position position="9"/>
    </location>
    <ligand>
        <name>a divalent metal cation</name>
        <dbReference type="ChEBI" id="CHEBI:60240"/>
    </ligand>
</feature>
<feature type="binding site" evidence="7">
    <location>
        <position position="143"/>
    </location>
    <ligand>
        <name>4-CDP-2-C-methyl-D-erythritol 2-phosphate</name>
        <dbReference type="ChEBI" id="CHEBI:57919"/>
    </ligand>
</feature>
<dbReference type="PANTHER" id="PTHR43181:SF1">
    <property type="entry name" value="2-C-METHYL-D-ERYTHRITOL 2,4-CYCLODIPHOSPHATE SYNTHASE, CHLOROPLASTIC"/>
    <property type="match status" value="1"/>
</dbReference>
<feature type="binding site" evidence="7">
    <location>
        <begin position="62"/>
        <end position="66"/>
    </location>
    <ligand>
        <name>4-CDP-2-C-methyl-D-erythritol 2-phosphate</name>
        <dbReference type="ChEBI" id="CHEBI:57919"/>
    </ligand>
</feature>
<evidence type="ECO:0000313" key="10">
    <source>
        <dbReference type="EMBL" id="PQO26917.1"/>
    </source>
</evidence>
<dbReference type="EC" id="4.6.1.12" evidence="3 7"/>
<feature type="domain" description="2-C-methyl-D-erythritol 2,4-cyclodiphosphate synthase" evidence="9">
    <location>
        <begin position="2"/>
        <end position="155"/>
    </location>
</feature>
<dbReference type="GO" id="GO:0016114">
    <property type="term" value="P:terpenoid biosynthetic process"/>
    <property type="evidence" value="ECO:0007669"/>
    <property type="project" value="InterPro"/>
</dbReference>
<dbReference type="AlphaFoldDB" id="A0A2S8F476"/>
<dbReference type="RefSeq" id="WP_105356720.1">
    <property type="nucleotide sequence ID" value="NZ_PUIA01000058.1"/>
</dbReference>